<evidence type="ECO:0000313" key="8">
    <source>
        <dbReference type="Proteomes" id="UP001187531"/>
    </source>
</evidence>
<feature type="region of interest" description="Disordered" evidence="4">
    <location>
        <begin position="124"/>
        <end position="183"/>
    </location>
</feature>
<dbReference type="PROSITE" id="PS50097">
    <property type="entry name" value="BTB"/>
    <property type="match status" value="1"/>
</dbReference>
<dbReference type="AlphaFoldDB" id="A0AA88HGF4"/>
<evidence type="ECO:0000256" key="2">
    <source>
        <dbReference type="ARBA" id="ARBA00023242"/>
    </source>
</evidence>
<proteinExistence type="predicted"/>
<feature type="compositionally biased region" description="Basic and acidic residues" evidence="4">
    <location>
        <begin position="138"/>
        <end position="153"/>
    </location>
</feature>
<gene>
    <name evidence="7" type="ORF">QYM36_014321</name>
</gene>
<feature type="region of interest" description="Disordered" evidence="4">
    <location>
        <begin position="399"/>
        <end position="468"/>
    </location>
</feature>
<dbReference type="Pfam" id="PF05225">
    <property type="entry name" value="HTH_psq"/>
    <property type="match status" value="1"/>
</dbReference>
<comment type="caution">
    <text evidence="7">The sequence shown here is derived from an EMBL/GenBank/DDBJ whole genome shotgun (WGS) entry which is preliminary data.</text>
</comment>
<name>A0AA88HGF4_ARTSF</name>
<accession>A0AA88HGF4</accession>
<organism evidence="7 8">
    <name type="scientific">Artemia franciscana</name>
    <name type="common">Brine shrimp</name>
    <name type="synonym">Artemia sanfranciscana</name>
    <dbReference type="NCBI Taxonomy" id="6661"/>
    <lineage>
        <taxon>Eukaryota</taxon>
        <taxon>Metazoa</taxon>
        <taxon>Ecdysozoa</taxon>
        <taxon>Arthropoda</taxon>
        <taxon>Crustacea</taxon>
        <taxon>Branchiopoda</taxon>
        <taxon>Anostraca</taxon>
        <taxon>Artemiidae</taxon>
        <taxon>Artemia</taxon>
    </lineage>
</organism>
<dbReference type="InterPro" id="IPR051095">
    <property type="entry name" value="Dros_DevTransReg"/>
</dbReference>
<feature type="compositionally biased region" description="Polar residues" evidence="4">
    <location>
        <begin position="446"/>
        <end position="455"/>
    </location>
</feature>
<dbReference type="InterPro" id="IPR007889">
    <property type="entry name" value="HTH_Psq"/>
</dbReference>
<dbReference type="EMBL" id="JAVRJZ010000018">
    <property type="protein sequence ID" value="KAK2708680.1"/>
    <property type="molecule type" value="Genomic_DNA"/>
</dbReference>
<dbReference type="PANTHER" id="PTHR23110:SF109">
    <property type="entry name" value="FI07618P-RELATED"/>
    <property type="match status" value="1"/>
</dbReference>
<reference evidence="7" key="1">
    <citation type="submission" date="2023-07" db="EMBL/GenBank/DDBJ databases">
        <title>Chromosome-level genome assembly of Artemia franciscana.</title>
        <authorList>
            <person name="Jo E."/>
        </authorList>
    </citation>
    <scope>NUCLEOTIDE SEQUENCE</scope>
    <source>
        <tissue evidence="7">Whole body</tissue>
    </source>
</reference>
<comment type="subcellular location">
    <subcellularLocation>
        <location evidence="1 3">Nucleus</location>
    </subcellularLocation>
</comment>
<keyword evidence="3" id="KW-0238">DNA-binding</keyword>
<dbReference type="InterPro" id="IPR011333">
    <property type="entry name" value="SKP1/BTB/POZ_sf"/>
</dbReference>
<evidence type="ECO:0000256" key="3">
    <source>
        <dbReference type="PROSITE-ProRule" id="PRU00320"/>
    </source>
</evidence>
<dbReference type="InterPro" id="IPR009057">
    <property type="entry name" value="Homeodomain-like_sf"/>
</dbReference>
<feature type="compositionally biased region" description="Low complexity" evidence="4">
    <location>
        <begin position="165"/>
        <end position="177"/>
    </location>
</feature>
<dbReference type="SMART" id="SM00225">
    <property type="entry name" value="BTB"/>
    <property type="match status" value="1"/>
</dbReference>
<dbReference type="PANTHER" id="PTHR23110">
    <property type="entry name" value="BTB DOMAIN TRANSCRIPTION FACTOR"/>
    <property type="match status" value="1"/>
</dbReference>
<keyword evidence="2 3" id="KW-0539">Nucleus</keyword>
<feature type="domain" description="HTH psq-type" evidence="6">
    <location>
        <begin position="288"/>
        <end position="340"/>
    </location>
</feature>
<evidence type="ECO:0000259" key="5">
    <source>
        <dbReference type="PROSITE" id="PS50097"/>
    </source>
</evidence>
<feature type="compositionally biased region" description="Basic and acidic residues" evidence="4">
    <location>
        <begin position="430"/>
        <end position="444"/>
    </location>
</feature>
<feature type="domain" description="BTB" evidence="5">
    <location>
        <begin position="39"/>
        <end position="104"/>
    </location>
</feature>
<dbReference type="Pfam" id="PF00651">
    <property type="entry name" value="BTB"/>
    <property type="match status" value="1"/>
</dbReference>
<feature type="DNA-binding region" description="H-T-H motif" evidence="3">
    <location>
        <begin position="316"/>
        <end position="336"/>
    </location>
</feature>
<dbReference type="GO" id="GO:0006357">
    <property type="term" value="P:regulation of transcription by RNA polymerase II"/>
    <property type="evidence" value="ECO:0007669"/>
    <property type="project" value="TreeGrafter"/>
</dbReference>
<evidence type="ECO:0000256" key="4">
    <source>
        <dbReference type="SAM" id="MobiDB-lite"/>
    </source>
</evidence>
<dbReference type="GO" id="GO:0003677">
    <property type="term" value="F:DNA binding"/>
    <property type="evidence" value="ECO:0007669"/>
    <property type="project" value="UniProtKB-UniRule"/>
</dbReference>
<dbReference type="GO" id="GO:0005634">
    <property type="term" value="C:nucleus"/>
    <property type="evidence" value="ECO:0007669"/>
    <property type="project" value="UniProtKB-SubCell"/>
</dbReference>
<dbReference type="CDD" id="cd18315">
    <property type="entry name" value="BTB_POZ_BAB-like"/>
    <property type="match status" value="1"/>
</dbReference>
<sequence>MAVAEPNPGPLPHLCLKWNNYQSNLANVFDQLLQSETFVDVTLAAEGQSIKAHKLVLSACSPYFQILFNENPCPHPIIILKDTKYDDLKAVVEYMYKGEISVAQNELNSLLKVADSLRIRGLSEMETSSPTPPSPNAKKPESPHSTSAKEDQASPRPTKRRRSSGDQPSSDVPSSPSNEGISAVEVPTSSFGAVTVTPVLSSNQKEEAVLKPGIEDLIREEERAKMMDVPSPHMFPNSAASPNPNMLSAMDAYNMQLQAVLWQRAWAMHQTPQGGSPLMPPGPQGIRFRERGPFKTWRPETMAEAIVAVLREGLSLSQAARKYDIPYPTFVLYANRVNNMLGPPDNGQCKLFTELRTKGRGRPQRILTGQWSEDHIQGVIRAVVFRDPSAMKDIKLESDNAFPGIVPPGQEYSKPSEMMPHSHLPQNPESDMRRQEGVPKHFEDSTPPSARSSENLYRESPISGTNPELMEQIMPPISGPIQHINGIESIPGPSNCNAPQERQACMYSGRDEDPRMTAMSLLGNAPPQDLTGSVVSNEPVEEIESTFDPAYLVGIRVKQEHDLYDMWK</sequence>
<evidence type="ECO:0000256" key="1">
    <source>
        <dbReference type="ARBA" id="ARBA00004123"/>
    </source>
</evidence>
<dbReference type="Gene3D" id="3.30.710.10">
    <property type="entry name" value="Potassium Channel Kv1.1, Chain A"/>
    <property type="match status" value="1"/>
</dbReference>
<dbReference type="Proteomes" id="UP001187531">
    <property type="component" value="Unassembled WGS sequence"/>
</dbReference>
<evidence type="ECO:0000313" key="7">
    <source>
        <dbReference type="EMBL" id="KAK2708680.1"/>
    </source>
</evidence>
<keyword evidence="8" id="KW-1185">Reference proteome</keyword>
<dbReference type="SUPFAM" id="SSF46689">
    <property type="entry name" value="Homeodomain-like"/>
    <property type="match status" value="1"/>
</dbReference>
<dbReference type="InterPro" id="IPR000210">
    <property type="entry name" value="BTB/POZ_dom"/>
</dbReference>
<dbReference type="SUPFAM" id="SSF54695">
    <property type="entry name" value="POZ domain"/>
    <property type="match status" value="1"/>
</dbReference>
<protein>
    <submittedName>
        <fullName evidence="7">Uncharacterized protein</fullName>
    </submittedName>
</protein>
<dbReference type="PROSITE" id="PS50960">
    <property type="entry name" value="HTH_PSQ"/>
    <property type="match status" value="1"/>
</dbReference>
<evidence type="ECO:0000259" key="6">
    <source>
        <dbReference type="PROSITE" id="PS50960"/>
    </source>
</evidence>